<protein>
    <recommendedName>
        <fullName evidence="5">TPPP family protein CG45057</fullName>
    </recommendedName>
</protein>
<dbReference type="EMBL" id="BGPR01000387">
    <property type="protein sequence ID" value="GBM17338.1"/>
    <property type="molecule type" value="Genomic_DNA"/>
</dbReference>
<accession>A0A4Y2DND6</accession>
<dbReference type="AlphaFoldDB" id="A0A4Y2DND6"/>
<dbReference type="SUPFAM" id="SSF47473">
    <property type="entry name" value="EF-hand"/>
    <property type="match status" value="1"/>
</dbReference>
<dbReference type="GO" id="GO:0015631">
    <property type="term" value="F:tubulin binding"/>
    <property type="evidence" value="ECO:0007669"/>
    <property type="project" value="InterPro"/>
</dbReference>
<evidence type="ECO:0000256" key="1">
    <source>
        <dbReference type="ARBA" id="ARBA00010994"/>
    </source>
</evidence>
<evidence type="ECO:0008006" key="5">
    <source>
        <dbReference type="Google" id="ProtNLM"/>
    </source>
</evidence>
<feature type="compositionally biased region" description="Basic and acidic residues" evidence="2">
    <location>
        <begin position="1"/>
        <end position="14"/>
    </location>
</feature>
<evidence type="ECO:0000313" key="4">
    <source>
        <dbReference type="Proteomes" id="UP000499080"/>
    </source>
</evidence>
<dbReference type="Gene3D" id="1.10.238.10">
    <property type="entry name" value="EF-hand"/>
    <property type="match status" value="1"/>
</dbReference>
<comment type="similarity">
    <text evidence="1">Belongs to the TPPP family.</text>
</comment>
<dbReference type="GO" id="GO:0046785">
    <property type="term" value="P:microtubule polymerization"/>
    <property type="evidence" value="ECO:0007669"/>
    <property type="project" value="InterPro"/>
</dbReference>
<feature type="region of interest" description="Disordered" evidence="2">
    <location>
        <begin position="1"/>
        <end position="31"/>
    </location>
</feature>
<reference evidence="3 4" key="1">
    <citation type="journal article" date="2019" name="Sci. Rep.">
        <title>Orb-weaving spider Araneus ventricosus genome elucidates the spidroin gene catalogue.</title>
        <authorList>
            <person name="Kono N."/>
            <person name="Nakamura H."/>
            <person name="Ohtoshi R."/>
            <person name="Moran D.A.P."/>
            <person name="Shinohara A."/>
            <person name="Yoshida Y."/>
            <person name="Fujiwara M."/>
            <person name="Mori M."/>
            <person name="Tomita M."/>
            <person name="Arakawa K."/>
        </authorList>
    </citation>
    <scope>NUCLEOTIDE SEQUENCE [LARGE SCALE GENOMIC DNA]</scope>
</reference>
<dbReference type="Pfam" id="PF05517">
    <property type="entry name" value="p25-alpha"/>
    <property type="match status" value="1"/>
</dbReference>
<gene>
    <name evidence="3" type="ORF">AVEN_13224_1</name>
</gene>
<proteinExistence type="inferred from homology"/>
<evidence type="ECO:0000256" key="2">
    <source>
        <dbReference type="SAM" id="MobiDB-lite"/>
    </source>
</evidence>
<comment type="caution">
    <text evidence="3">The sequence shown here is derived from an EMBL/GenBank/DDBJ whole genome shotgun (WGS) entry which is preliminary data.</text>
</comment>
<dbReference type="InterPro" id="IPR008907">
    <property type="entry name" value="TPP/p25"/>
</dbReference>
<name>A0A4Y2DND6_ARAVE</name>
<keyword evidence="4" id="KW-1185">Reference proteome</keyword>
<sequence length="142" mass="15693">MDSKRPPGNPDKENASVQKPPALEDTGSKEPQDLETLFNLYANFGDRDGVNGITLKSINKWLRQANVLDPKEGIAMEDTASAFAEVAKDKKRIDLDEFQGFIRALAISKDKDVEVVMNKILAAGRPKICSMSDFMMKICKGC</sequence>
<organism evidence="3 4">
    <name type="scientific">Araneus ventricosus</name>
    <name type="common">Orbweaver spider</name>
    <name type="synonym">Epeira ventricosa</name>
    <dbReference type="NCBI Taxonomy" id="182803"/>
    <lineage>
        <taxon>Eukaryota</taxon>
        <taxon>Metazoa</taxon>
        <taxon>Ecdysozoa</taxon>
        <taxon>Arthropoda</taxon>
        <taxon>Chelicerata</taxon>
        <taxon>Arachnida</taxon>
        <taxon>Araneae</taxon>
        <taxon>Araneomorphae</taxon>
        <taxon>Entelegynae</taxon>
        <taxon>Araneoidea</taxon>
        <taxon>Araneidae</taxon>
        <taxon>Araneus</taxon>
    </lineage>
</organism>
<evidence type="ECO:0000313" key="3">
    <source>
        <dbReference type="EMBL" id="GBM17338.1"/>
    </source>
</evidence>
<dbReference type="Proteomes" id="UP000499080">
    <property type="component" value="Unassembled WGS sequence"/>
</dbReference>
<dbReference type="InterPro" id="IPR011992">
    <property type="entry name" value="EF-hand-dom_pair"/>
</dbReference>
<dbReference type="OrthoDB" id="6375539at2759"/>